<evidence type="ECO:0000313" key="3">
    <source>
        <dbReference type="Proteomes" id="UP001549366"/>
    </source>
</evidence>
<proteinExistence type="predicted"/>
<comment type="caution">
    <text evidence="2">The sequence shown here is derived from an EMBL/GenBank/DDBJ whole genome shotgun (WGS) entry which is preliminary data.</text>
</comment>
<evidence type="ECO:0008006" key="4">
    <source>
        <dbReference type="Google" id="ProtNLM"/>
    </source>
</evidence>
<dbReference type="RefSeq" id="WP_354009806.1">
    <property type="nucleotide sequence ID" value="NZ_JBEWTA010000001.1"/>
</dbReference>
<name>A0ABV2SC88_9GAMM</name>
<keyword evidence="3" id="KW-1185">Reference proteome</keyword>
<reference evidence="2 3" key="1">
    <citation type="submission" date="2024-06" db="EMBL/GenBank/DDBJ databases">
        <title>Genomic Encyclopedia of Type Strains, Phase V (KMG-V): Genome sequencing to study the core and pangenomes of soil and plant-associated prokaryotes.</title>
        <authorList>
            <person name="Whitman W."/>
        </authorList>
    </citation>
    <scope>NUCLEOTIDE SEQUENCE [LARGE SCALE GENOMIC DNA]</scope>
    <source>
        <strain evidence="2 3">NE40</strain>
    </source>
</reference>
<feature type="region of interest" description="Disordered" evidence="1">
    <location>
        <begin position="1"/>
        <end position="25"/>
    </location>
</feature>
<evidence type="ECO:0000313" key="2">
    <source>
        <dbReference type="EMBL" id="MET4755373.1"/>
    </source>
</evidence>
<sequence length="256" mass="28770">MDKPENGSLPLVGRKRLSDPDRFGSETIQGYTGGNGFAWELVGEYEEVCPTVYDFKLEQNTKEHKKTKEDVDVLESTSKLPKSQNLIVLKDGSLLFTCSRSRIILKHPNRNGANKAYKYPEFNLDITDFLSAGFDEAQNNNHEHGISLAYNKINNVVYVGIEDLIFGLDLDAMTKSITKEQAKSFSFKTKVDITAWEQTERYQNLKHNFAQANQSSGQTLSYDASDFFTPLTTMPCLIRSSSSSTLQQAPLLCQPC</sequence>
<dbReference type="Proteomes" id="UP001549366">
    <property type="component" value="Unassembled WGS sequence"/>
</dbReference>
<protein>
    <recommendedName>
        <fullName evidence="4">Phytase-like domain-containing protein</fullName>
    </recommendedName>
</protein>
<organism evidence="2 3">
    <name type="scientific">Endozoicomonas lisbonensis</name>
    <dbReference type="NCBI Taxonomy" id="3120522"/>
    <lineage>
        <taxon>Bacteria</taxon>
        <taxon>Pseudomonadati</taxon>
        <taxon>Pseudomonadota</taxon>
        <taxon>Gammaproteobacteria</taxon>
        <taxon>Oceanospirillales</taxon>
        <taxon>Endozoicomonadaceae</taxon>
        <taxon>Endozoicomonas</taxon>
    </lineage>
</organism>
<dbReference type="EMBL" id="JBEWTB010000002">
    <property type="protein sequence ID" value="MET4755373.1"/>
    <property type="molecule type" value="Genomic_DNA"/>
</dbReference>
<evidence type="ECO:0000256" key="1">
    <source>
        <dbReference type="SAM" id="MobiDB-lite"/>
    </source>
</evidence>
<accession>A0ABV2SC88</accession>
<gene>
    <name evidence="2" type="ORF">V5J35_000565</name>
</gene>